<dbReference type="Ensembl" id="ENSCPRT00005018114.1">
    <property type="protein sequence ID" value="ENSCPRP00005015438.1"/>
    <property type="gene ID" value="ENSCPRG00005010828.1"/>
</dbReference>
<dbReference type="Proteomes" id="UP000594220">
    <property type="component" value="Unplaced"/>
</dbReference>
<feature type="region of interest" description="Disordered" evidence="1">
    <location>
        <begin position="1"/>
        <end position="24"/>
    </location>
</feature>
<name>A0A7M4EWC4_CROPO</name>
<organism evidence="2 3">
    <name type="scientific">Crocodylus porosus</name>
    <name type="common">Saltwater crocodile</name>
    <name type="synonym">Estuarine crocodile</name>
    <dbReference type="NCBI Taxonomy" id="8502"/>
    <lineage>
        <taxon>Eukaryota</taxon>
        <taxon>Metazoa</taxon>
        <taxon>Chordata</taxon>
        <taxon>Craniata</taxon>
        <taxon>Vertebrata</taxon>
        <taxon>Euteleostomi</taxon>
        <taxon>Archelosauria</taxon>
        <taxon>Archosauria</taxon>
        <taxon>Crocodylia</taxon>
        <taxon>Longirostres</taxon>
        <taxon>Crocodylidae</taxon>
        <taxon>Crocodylus</taxon>
    </lineage>
</organism>
<reference evidence="2" key="2">
    <citation type="submission" date="2025-09" db="UniProtKB">
        <authorList>
            <consortium name="Ensembl"/>
        </authorList>
    </citation>
    <scope>IDENTIFICATION</scope>
</reference>
<evidence type="ECO:0000313" key="2">
    <source>
        <dbReference type="Ensembl" id="ENSCPRP00005015438.1"/>
    </source>
</evidence>
<proteinExistence type="predicted"/>
<keyword evidence="3" id="KW-1185">Reference proteome</keyword>
<dbReference type="AlphaFoldDB" id="A0A7M4EWC4"/>
<evidence type="ECO:0000256" key="1">
    <source>
        <dbReference type="SAM" id="MobiDB-lite"/>
    </source>
</evidence>
<evidence type="ECO:0000313" key="3">
    <source>
        <dbReference type="Proteomes" id="UP000594220"/>
    </source>
</evidence>
<protein>
    <submittedName>
        <fullName evidence="2">Uncharacterized protein</fullName>
    </submittedName>
</protein>
<sequence length="96" mass="10433">MLSVPSVSRNSAKSSQFNTGSYSGLSSITGFKIFNDNNTPGNSCGMSDSSVDQPPRILDSHGPFGLFKKHPHNEVILALTQWFSTFFIPGPTCKHQ</sequence>
<reference evidence="2" key="1">
    <citation type="submission" date="2025-08" db="UniProtKB">
        <authorList>
            <consortium name="Ensembl"/>
        </authorList>
    </citation>
    <scope>IDENTIFICATION</scope>
</reference>
<accession>A0A7M4EWC4</accession>